<protein>
    <submittedName>
        <fullName evidence="1">Toxin-activating lysine-acyltransferase</fullName>
    </submittedName>
</protein>
<accession>A0ABV1JLT1</accession>
<dbReference type="EMBL" id="JBECZB010000013">
    <property type="protein sequence ID" value="MEQ3511449.1"/>
    <property type="molecule type" value="Genomic_DNA"/>
</dbReference>
<dbReference type="RefSeq" id="WP_265094134.1">
    <property type="nucleotide sequence ID" value="NZ_CAUJPH010000005.1"/>
</dbReference>
<comment type="caution">
    <text evidence="1">The sequence shown here is derived from an EMBL/GenBank/DDBJ whole genome shotgun (WGS) entry which is preliminary data.</text>
</comment>
<name>A0ABV1JLT1_NEIPO</name>
<organism evidence="1 2">
    <name type="scientific">Neisseria polysaccharea</name>
    <dbReference type="NCBI Taxonomy" id="489"/>
    <lineage>
        <taxon>Bacteria</taxon>
        <taxon>Pseudomonadati</taxon>
        <taxon>Pseudomonadota</taxon>
        <taxon>Betaproteobacteria</taxon>
        <taxon>Neisseriales</taxon>
        <taxon>Neisseriaceae</taxon>
        <taxon>Neisseria</taxon>
    </lineage>
</organism>
<sequence length="26" mass="3176">MTWLWYQSPKHRQVPIAEMMAYVLPV</sequence>
<gene>
    <name evidence="1" type="ORF">ABM124_09135</name>
</gene>
<evidence type="ECO:0000313" key="1">
    <source>
        <dbReference type="EMBL" id="MEQ3511449.1"/>
    </source>
</evidence>
<dbReference type="Proteomes" id="UP001447151">
    <property type="component" value="Unassembled WGS sequence"/>
</dbReference>
<evidence type="ECO:0000313" key="2">
    <source>
        <dbReference type="Proteomes" id="UP001447151"/>
    </source>
</evidence>
<reference evidence="1 2" key="1">
    <citation type="submission" date="2024-05" db="EMBL/GenBank/DDBJ databases">
        <authorList>
            <person name="Matzinger S.R."/>
            <person name="Bankers L."/>
            <person name="Rossheim A."/>
            <person name="Hetherington-Rauth M.C."/>
            <person name="Smith A."/>
            <person name="Baird S."/>
            <person name="Polanco D."/>
        </authorList>
    </citation>
    <scope>NUCLEOTIDE SEQUENCE [LARGE SCALE GENOMIC DNA]</scope>
    <source>
        <strain evidence="1 2">2024CJ-00066</strain>
    </source>
</reference>
<proteinExistence type="predicted"/>
<keyword evidence="2" id="KW-1185">Reference proteome</keyword>